<dbReference type="Proteomes" id="UP000001593">
    <property type="component" value="Unassembled WGS sequence"/>
</dbReference>
<dbReference type="EMBL" id="DS469526">
    <property type="protein sequence ID" value="EDO46623.1"/>
    <property type="molecule type" value="Genomic_DNA"/>
</dbReference>
<evidence type="ECO:0000313" key="2">
    <source>
        <dbReference type="EMBL" id="EDO46623.1"/>
    </source>
</evidence>
<name>A7RPS1_NEMVE</name>
<organism evidence="2 3">
    <name type="scientific">Nematostella vectensis</name>
    <name type="common">Starlet sea anemone</name>
    <dbReference type="NCBI Taxonomy" id="45351"/>
    <lineage>
        <taxon>Eukaryota</taxon>
        <taxon>Metazoa</taxon>
        <taxon>Cnidaria</taxon>
        <taxon>Anthozoa</taxon>
        <taxon>Hexacorallia</taxon>
        <taxon>Actiniaria</taxon>
        <taxon>Edwardsiidae</taxon>
        <taxon>Nematostella</taxon>
    </lineage>
</organism>
<feature type="region of interest" description="Disordered" evidence="1">
    <location>
        <begin position="32"/>
        <end position="52"/>
    </location>
</feature>
<protein>
    <submittedName>
        <fullName evidence="2">Uncharacterized protein</fullName>
    </submittedName>
</protein>
<evidence type="ECO:0000313" key="3">
    <source>
        <dbReference type="Proteomes" id="UP000001593"/>
    </source>
</evidence>
<evidence type="ECO:0000256" key="1">
    <source>
        <dbReference type="SAM" id="MobiDB-lite"/>
    </source>
</evidence>
<accession>A7RPS1</accession>
<dbReference type="AlphaFoldDB" id="A7RPS1"/>
<dbReference type="InParanoid" id="A7RPS1"/>
<sequence>MADRPSSEFMEAIREVMMEKIRSFAQFPAASSEKPIISSPGRDENGVGGDFRRQVSPLSPEAFARELAYHPRPECVEYVIGAASVAAQNGIPDHLIQTLGRWRSGAYQLYIRTPASALVGASRRLASAV</sequence>
<keyword evidence="3" id="KW-1185">Reference proteome</keyword>
<gene>
    <name evidence="2" type="ORF">NEMVEDRAFT_v1g200281</name>
</gene>
<reference evidence="2 3" key="1">
    <citation type="journal article" date="2007" name="Science">
        <title>Sea anemone genome reveals ancestral eumetazoan gene repertoire and genomic organization.</title>
        <authorList>
            <person name="Putnam N.H."/>
            <person name="Srivastava M."/>
            <person name="Hellsten U."/>
            <person name="Dirks B."/>
            <person name="Chapman J."/>
            <person name="Salamov A."/>
            <person name="Terry A."/>
            <person name="Shapiro H."/>
            <person name="Lindquist E."/>
            <person name="Kapitonov V.V."/>
            <person name="Jurka J."/>
            <person name="Genikhovich G."/>
            <person name="Grigoriev I.V."/>
            <person name="Lucas S.M."/>
            <person name="Steele R.E."/>
            <person name="Finnerty J.R."/>
            <person name="Technau U."/>
            <person name="Martindale M.Q."/>
            <person name="Rokhsar D.S."/>
        </authorList>
    </citation>
    <scope>NUCLEOTIDE SEQUENCE [LARGE SCALE GENOMIC DNA]</scope>
    <source>
        <strain evidence="3">CH2 X CH6</strain>
    </source>
</reference>
<dbReference type="eggNOG" id="ENOG502T254">
    <property type="taxonomic scope" value="Eukaryota"/>
</dbReference>
<proteinExistence type="predicted"/>
<dbReference type="HOGENOM" id="CLU_1951325_0_0_1"/>
<feature type="compositionally biased region" description="Basic and acidic residues" evidence="1">
    <location>
        <begin position="41"/>
        <end position="52"/>
    </location>
</feature>